<dbReference type="Proteomes" id="UP000761534">
    <property type="component" value="Unassembled WGS sequence"/>
</dbReference>
<accession>A0A642V595</accession>
<gene>
    <name evidence="2" type="ORF">TRICI_002891</name>
</gene>
<evidence type="ECO:0000313" key="3">
    <source>
        <dbReference type="Proteomes" id="UP000761534"/>
    </source>
</evidence>
<name>A0A642V595_9ASCO</name>
<feature type="region of interest" description="Disordered" evidence="1">
    <location>
        <begin position="1"/>
        <end position="49"/>
    </location>
</feature>
<reference evidence="2" key="1">
    <citation type="journal article" date="2019" name="G3 (Bethesda)">
        <title>Genome Assemblies of Two Rare Opportunistic Yeast Pathogens: Diutina rugosa (syn. Candida rugosa) and Trichomonascus ciferrii (syn. Candida ciferrii).</title>
        <authorList>
            <person name="Mixao V."/>
            <person name="Saus E."/>
            <person name="Hansen A.P."/>
            <person name="Lass-Florl C."/>
            <person name="Gabaldon T."/>
        </authorList>
    </citation>
    <scope>NUCLEOTIDE SEQUENCE</scope>
    <source>
        <strain evidence="2">CBS 4856</strain>
    </source>
</reference>
<sequence length="81" mass="8821">MSSSSSQESKHVSDPTNYQRASTEAQSTGSADNLDPLKRSLEAKEKSIQEQNAELEDLNKRLASVRQALAENRAARGSDSN</sequence>
<feature type="compositionally biased region" description="Polar residues" evidence="1">
    <location>
        <begin position="14"/>
        <end position="31"/>
    </location>
</feature>
<comment type="caution">
    <text evidence="2">The sequence shown here is derived from an EMBL/GenBank/DDBJ whole genome shotgun (WGS) entry which is preliminary data.</text>
</comment>
<evidence type="ECO:0000313" key="2">
    <source>
        <dbReference type="EMBL" id="KAA8914448.1"/>
    </source>
</evidence>
<organism evidence="2 3">
    <name type="scientific">Trichomonascus ciferrii</name>
    <dbReference type="NCBI Taxonomy" id="44093"/>
    <lineage>
        <taxon>Eukaryota</taxon>
        <taxon>Fungi</taxon>
        <taxon>Dikarya</taxon>
        <taxon>Ascomycota</taxon>
        <taxon>Saccharomycotina</taxon>
        <taxon>Dipodascomycetes</taxon>
        <taxon>Dipodascales</taxon>
        <taxon>Trichomonascaceae</taxon>
        <taxon>Trichomonascus</taxon>
        <taxon>Trichomonascus ciferrii complex</taxon>
    </lineage>
</organism>
<keyword evidence="3" id="KW-1185">Reference proteome</keyword>
<dbReference type="EMBL" id="SWFS01000200">
    <property type="protein sequence ID" value="KAA8914448.1"/>
    <property type="molecule type" value="Genomic_DNA"/>
</dbReference>
<evidence type="ECO:0000256" key="1">
    <source>
        <dbReference type="SAM" id="MobiDB-lite"/>
    </source>
</evidence>
<feature type="compositionally biased region" description="Basic and acidic residues" evidence="1">
    <location>
        <begin position="35"/>
        <end position="48"/>
    </location>
</feature>
<proteinExistence type="predicted"/>
<dbReference type="AlphaFoldDB" id="A0A642V595"/>
<protein>
    <submittedName>
        <fullName evidence="2">Uncharacterized protein</fullName>
    </submittedName>
</protein>
<dbReference type="VEuPathDB" id="FungiDB:TRICI_002891"/>